<keyword evidence="2" id="KW-1185">Reference proteome</keyword>
<accession>A0ABP0YLU1</accession>
<organism evidence="1 2">
    <name type="scientific">Citrullus colocynthis</name>
    <name type="common">colocynth</name>
    <dbReference type="NCBI Taxonomy" id="252529"/>
    <lineage>
        <taxon>Eukaryota</taxon>
        <taxon>Viridiplantae</taxon>
        <taxon>Streptophyta</taxon>
        <taxon>Embryophyta</taxon>
        <taxon>Tracheophyta</taxon>
        <taxon>Spermatophyta</taxon>
        <taxon>Magnoliopsida</taxon>
        <taxon>eudicotyledons</taxon>
        <taxon>Gunneridae</taxon>
        <taxon>Pentapetalae</taxon>
        <taxon>rosids</taxon>
        <taxon>fabids</taxon>
        <taxon>Cucurbitales</taxon>
        <taxon>Cucurbitaceae</taxon>
        <taxon>Benincaseae</taxon>
        <taxon>Citrullus</taxon>
    </lineage>
</organism>
<dbReference type="Proteomes" id="UP001642487">
    <property type="component" value="Chromosome 5"/>
</dbReference>
<proteinExistence type="predicted"/>
<sequence>MAKDQNENSKEKLQPVVLSACHRSFRRVKFPGGTGHPVGVPNCTLNCQLMSSGTHRPRCYATLRSLTCSRAYVVFSNTSRTLRKALPKQKVYIAPGIREESAGKRWRNWTFSYVSKNELTKVGGNGPLRLGCFNHHKHSRGILSPGR</sequence>
<evidence type="ECO:0000313" key="2">
    <source>
        <dbReference type="Proteomes" id="UP001642487"/>
    </source>
</evidence>
<protein>
    <submittedName>
        <fullName evidence="1">Uncharacterized protein</fullName>
    </submittedName>
</protein>
<reference evidence="1 2" key="1">
    <citation type="submission" date="2024-03" db="EMBL/GenBank/DDBJ databases">
        <authorList>
            <person name="Gkanogiannis A."/>
            <person name="Becerra Lopez-Lavalle L."/>
        </authorList>
    </citation>
    <scope>NUCLEOTIDE SEQUENCE [LARGE SCALE GENOMIC DNA]</scope>
</reference>
<dbReference type="EMBL" id="OZ021739">
    <property type="protein sequence ID" value="CAK9321478.1"/>
    <property type="molecule type" value="Genomic_DNA"/>
</dbReference>
<gene>
    <name evidence="1" type="ORF">CITCOLO1_LOCUS13549</name>
</gene>
<evidence type="ECO:0000313" key="1">
    <source>
        <dbReference type="EMBL" id="CAK9321478.1"/>
    </source>
</evidence>
<name>A0ABP0YLU1_9ROSI</name>